<feature type="transmembrane region" description="Helical" evidence="7">
    <location>
        <begin position="98"/>
        <end position="118"/>
    </location>
</feature>
<feature type="transmembrane region" description="Helical" evidence="7">
    <location>
        <begin position="180"/>
        <end position="198"/>
    </location>
</feature>
<feature type="domain" description="Glycine transporter" evidence="8">
    <location>
        <begin position="12"/>
        <end position="83"/>
    </location>
</feature>
<feature type="domain" description="Glycine transporter" evidence="8">
    <location>
        <begin position="100"/>
        <end position="174"/>
    </location>
</feature>
<reference evidence="9 10" key="1">
    <citation type="submission" date="2015-11" db="EMBL/GenBank/DDBJ databases">
        <title>Expanding the genomic diversity of Burkholderia species for the development of highly accurate diagnostics.</title>
        <authorList>
            <person name="Sahl J."/>
            <person name="Keim P."/>
            <person name="Wagner D."/>
        </authorList>
    </citation>
    <scope>NUCLEOTIDE SEQUENCE [LARGE SCALE GENOMIC DNA]</scope>
    <source>
        <strain evidence="9 10">TSV85</strain>
    </source>
</reference>
<dbReference type="OrthoDB" id="9791874at2"/>
<keyword evidence="6 7" id="KW-0472">Membrane</keyword>
<keyword evidence="5 7" id="KW-1133">Transmembrane helix</keyword>
<evidence type="ECO:0000256" key="4">
    <source>
        <dbReference type="ARBA" id="ARBA00022692"/>
    </source>
</evidence>
<evidence type="ECO:0000259" key="8">
    <source>
        <dbReference type="Pfam" id="PF03458"/>
    </source>
</evidence>
<dbReference type="Proteomes" id="UP000062788">
    <property type="component" value="Unassembled WGS sequence"/>
</dbReference>
<dbReference type="InterPro" id="IPR005115">
    <property type="entry name" value="Gly_transporter"/>
</dbReference>
<organism evidence="9 10">
    <name type="scientific">Burkholderia singularis</name>
    <dbReference type="NCBI Taxonomy" id="1503053"/>
    <lineage>
        <taxon>Bacteria</taxon>
        <taxon>Pseudomonadati</taxon>
        <taxon>Pseudomonadota</taxon>
        <taxon>Betaproteobacteria</taxon>
        <taxon>Burkholderiales</taxon>
        <taxon>Burkholderiaceae</taxon>
        <taxon>Burkholderia</taxon>
        <taxon>pseudomallei group</taxon>
    </lineage>
</organism>
<dbReference type="EMBL" id="LOWA01000055">
    <property type="protein sequence ID" value="KVE24223.1"/>
    <property type="molecule type" value="Genomic_DNA"/>
</dbReference>
<comment type="caution">
    <text evidence="9">The sequence shown here is derived from an EMBL/GenBank/DDBJ whole genome shotgun (WGS) entry which is preliminary data.</text>
</comment>
<name>A0A103DWX2_9BURK</name>
<comment type="subcellular location">
    <subcellularLocation>
        <location evidence="1">Cell membrane</location>
        <topology evidence="1">Multi-pass membrane protein</topology>
    </subcellularLocation>
</comment>
<proteinExistence type="inferred from homology"/>
<dbReference type="PANTHER" id="PTHR30506">
    <property type="entry name" value="INNER MEMBRANE PROTEIN"/>
    <property type="match status" value="1"/>
</dbReference>
<evidence type="ECO:0000256" key="1">
    <source>
        <dbReference type="ARBA" id="ARBA00004651"/>
    </source>
</evidence>
<keyword evidence="4 7" id="KW-0812">Transmembrane</keyword>
<comment type="similarity">
    <text evidence="2">Belongs to the UPF0126 family.</text>
</comment>
<dbReference type="GO" id="GO:0005886">
    <property type="term" value="C:plasma membrane"/>
    <property type="evidence" value="ECO:0007669"/>
    <property type="project" value="UniProtKB-SubCell"/>
</dbReference>
<dbReference type="RefSeq" id="WP_059519910.1">
    <property type="nucleotide sequence ID" value="NZ_CP013448.1"/>
</dbReference>
<keyword evidence="3" id="KW-1003">Cell membrane</keyword>
<evidence type="ECO:0000256" key="2">
    <source>
        <dbReference type="ARBA" id="ARBA00008193"/>
    </source>
</evidence>
<evidence type="ECO:0000313" key="10">
    <source>
        <dbReference type="Proteomes" id="UP000062788"/>
    </source>
</evidence>
<keyword evidence="10" id="KW-1185">Reference proteome</keyword>
<dbReference type="Pfam" id="PF03458">
    <property type="entry name" value="Gly_transporter"/>
    <property type="match status" value="2"/>
</dbReference>
<dbReference type="AlphaFoldDB" id="A0A103DWX2"/>
<evidence type="ECO:0000256" key="7">
    <source>
        <dbReference type="SAM" id="Phobius"/>
    </source>
</evidence>
<gene>
    <name evidence="9" type="ORF">WS67_01285</name>
</gene>
<feature type="transmembrane region" description="Helical" evidence="7">
    <location>
        <begin position="124"/>
        <end position="145"/>
    </location>
</feature>
<accession>A0A103DWX2</accession>
<feature type="transmembrane region" description="Helical" evidence="7">
    <location>
        <begin position="39"/>
        <end position="57"/>
    </location>
</feature>
<sequence length="207" mass="22511">MPHPRLTLAITVLEALATLAFAISGFIEARKSRLDSVGTFVVALATAFGGGTIRDILLERRPFYWVVHDDYVIAIFAMAMFAPIVLRMMSRLSAERALLVADAVGLGIFSISGTSIALDAEMPRFIAAMMGVTTGVAGGILRDVLCNDIPLILRDSRPYATCAFVGCWFYLLLAELKLDPVYSVLAATAFILAARLVTYKLDIRLPH</sequence>
<protein>
    <recommendedName>
        <fullName evidence="8">Glycine transporter domain-containing protein</fullName>
    </recommendedName>
</protein>
<evidence type="ECO:0000256" key="3">
    <source>
        <dbReference type="ARBA" id="ARBA00022475"/>
    </source>
</evidence>
<evidence type="ECO:0000313" key="9">
    <source>
        <dbReference type="EMBL" id="KVE24223.1"/>
    </source>
</evidence>
<evidence type="ECO:0000256" key="6">
    <source>
        <dbReference type="ARBA" id="ARBA00023136"/>
    </source>
</evidence>
<feature type="transmembrane region" description="Helical" evidence="7">
    <location>
        <begin position="6"/>
        <end position="27"/>
    </location>
</feature>
<evidence type="ECO:0000256" key="5">
    <source>
        <dbReference type="ARBA" id="ARBA00022989"/>
    </source>
</evidence>
<feature type="transmembrane region" description="Helical" evidence="7">
    <location>
        <begin position="63"/>
        <end position="86"/>
    </location>
</feature>
<feature type="transmembrane region" description="Helical" evidence="7">
    <location>
        <begin position="157"/>
        <end position="174"/>
    </location>
</feature>
<dbReference type="PANTHER" id="PTHR30506:SF3">
    <property type="entry name" value="UPF0126 INNER MEMBRANE PROTEIN YADS-RELATED"/>
    <property type="match status" value="1"/>
</dbReference>